<evidence type="ECO:0000256" key="1">
    <source>
        <dbReference type="ARBA" id="ARBA00006484"/>
    </source>
</evidence>
<evidence type="ECO:0000313" key="5">
    <source>
        <dbReference type="Proteomes" id="UP000290407"/>
    </source>
</evidence>
<dbReference type="InterPro" id="IPR020904">
    <property type="entry name" value="Sc_DH/Rdtase_CS"/>
</dbReference>
<dbReference type="EMBL" id="SBLB01000001">
    <property type="protein sequence ID" value="RYC71425.1"/>
    <property type="molecule type" value="Genomic_DNA"/>
</dbReference>
<evidence type="ECO:0000256" key="2">
    <source>
        <dbReference type="ARBA" id="ARBA00023002"/>
    </source>
</evidence>
<dbReference type="Proteomes" id="UP000290407">
    <property type="component" value="Unassembled WGS sequence"/>
</dbReference>
<dbReference type="InterPro" id="IPR051911">
    <property type="entry name" value="SDR_oxidoreductase"/>
</dbReference>
<dbReference type="Gene3D" id="3.40.50.720">
    <property type="entry name" value="NAD(P)-binding Rossmann-like Domain"/>
    <property type="match status" value="1"/>
</dbReference>
<dbReference type="PRINTS" id="PR00081">
    <property type="entry name" value="GDHRDH"/>
</dbReference>
<comment type="caution">
    <text evidence="4">The sequence shown here is derived from an EMBL/GenBank/DDBJ whole genome shotgun (WGS) entry which is preliminary data.</text>
</comment>
<proteinExistence type="inferred from homology"/>
<dbReference type="AlphaFoldDB" id="A0A4Q2UUA8"/>
<dbReference type="CDD" id="cd05374">
    <property type="entry name" value="17beta-HSD-like_SDR_c"/>
    <property type="match status" value="1"/>
</dbReference>
<dbReference type="PANTHER" id="PTHR43976:SF16">
    <property type="entry name" value="SHORT-CHAIN DEHYDROGENASE_REDUCTASE FAMILY PROTEIN"/>
    <property type="match status" value="1"/>
</dbReference>
<gene>
    <name evidence="4" type="ORF">EQG79_04575</name>
</gene>
<accession>A0A4Q2UUA8</accession>
<evidence type="ECO:0000256" key="3">
    <source>
        <dbReference type="RuleBase" id="RU000363"/>
    </source>
</evidence>
<dbReference type="SUPFAM" id="SSF51735">
    <property type="entry name" value="NAD(P)-binding Rossmann-fold domains"/>
    <property type="match status" value="1"/>
</dbReference>
<dbReference type="NCBIfam" id="NF004824">
    <property type="entry name" value="PRK06180.1"/>
    <property type="match status" value="1"/>
</dbReference>
<sequence>MKTSDQLKIWFITGVSSGLGQALAEAVMNSGDVVIGTFRQQAQADAFSAANAGKGIGMLLDVTQPMQREAVVRMVLTQFGRVDVLVNNAGFGFAGAVEEASDEEIRDVFETNFFGTIALTQLLLPQFRQQRSGHIIQMSSHGGFKAFAGFGIYNASKFALEGLSEALAGELAPLGIRLTIVEPGPFRTNFAGTAFREAVRQLADYQPTAGLFRNRMKQGNGQQEGDPEKAAEAIIHIARIDNPPLRLPLGRIAIQTISTKLDSVQADLNRWREVAENAILP</sequence>
<keyword evidence="2" id="KW-0560">Oxidoreductase</keyword>
<reference evidence="4 5" key="1">
    <citation type="submission" date="2019-01" db="EMBL/GenBank/DDBJ databases">
        <title>Spirosoma flava sp. nov., a propanil-degrading bacterium isolated from herbicide-contaminated soil.</title>
        <authorList>
            <person name="Zhang L."/>
            <person name="Jiang J.-D."/>
        </authorList>
    </citation>
    <scope>NUCLEOTIDE SEQUENCE [LARGE SCALE GENOMIC DNA]</scope>
    <source>
        <strain evidence="4 5">TY50</strain>
    </source>
</reference>
<protein>
    <submittedName>
        <fullName evidence="4">SDR family NAD(P)-dependent oxidoreductase</fullName>
    </submittedName>
</protein>
<dbReference type="InterPro" id="IPR002347">
    <property type="entry name" value="SDR_fam"/>
</dbReference>
<name>A0A4Q2UUA8_9BACT</name>
<dbReference type="InterPro" id="IPR036291">
    <property type="entry name" value="NAD(P)-bd_dom_sf"/>
</dbReference>
<dbReference type="PANTHER" id="PTHR43976">
    <property type="entry name" value="SHORT CHAIN DEHYDROGENASE"/>
    <property type="match status" value="1"/>
</dbReference>
<dbReference type="GO" id="GO:0016491">
    <property type="term" value="F:oxidoreductase activity"/>
    <property type="evidence" value="ECO:0007669"/>
    <property type="project" value="UniProtKB-KW"/>
</dbReference>
<keyword evidence="5" id="KW-1185">Reference proteome</keyword>
<comment type="similarity">
    <text evidence="1 3">Belongs to the short-chain dehydrogenases/reductases (SDR) family.</text>
</comment>
<dbReference type="PRINTS" id="PR00080">
    <property type="entry name" value="SDRFAMILY"/>
</dbReference>
<organism evidence="4 5">
    <name type="scientific">Spirosoma sordidisoli</name>
    <dbReference type="NCBI Taxonomy" id="2502893"/>
    <lineage>
        <taxon>Bacteria</taxon>
        <taxon>Pseudomonadati</taxon>
        <taxon>Bacteroidota</taxon>
        <taxon>Cytophagia</taxon>
        <taxon>Cytophagales</taxon>
        <taxon>Cytophagaceae</taxon>
        <taxon>Spirosoma</taxon>
    </lineage>
</organism>
<dbReference type="RefSeq" id="WP_129600256.1">
    <property type="nucleotide sequence ID" value="NZ_SBLB01000001.1"/>
</dbReference>
<evidence type="ECO:0000313" key="4">
    <source>
        <dbReference type="EMBL" id="RYC71425.1"/>
    </source>
</evidence>
<dbReference type="PROSITE" id="PS00061">
    <property type="entry name" value="ADH_SHORT"/>
    <property type="match status" value="1"/>
</dbReference>
<dbReference type="Pfam" id="PF00106">
    <property type="entry name" value="adh_short"/>
    <property type="match status" value="1"/>
</dbReference>